<dbReference type="Proteomes" id="UP000076881">
    <property type="component" value="Unassembled WGS sequence"/>
</dbReference>
<organism evidence="2 3">
    <name type="scientific">Akanthomyces lecanii RCEF 1005</name>
    <dbReference type="NCBI Taxonomy" id="1081108"/>
    <lineage>
        <taxon>Eukaryota</taxon>
        <taxon>Fungi</taxon>
        <taxon>Dikarya</taxon>
        <taxon>Ascomycota</taxon>
        <taxon>Pezizomycotina</taxon>
        <taxon>Sordariomycetes</taxon>
        <taxon>Hypocreomycetidae</taxon>
        <taxon>Hypocreales</taxon>
        <taxon>Cordycipitaceae</taxon>
        <taxon>Akanthomyces</taxon>
        <taxon>Cordyceps confragosa</taxon>
    </lineage>
</organism>
<name>A0A168FT47_CORDF</name>
<evidence type="ECO:0000313" key="3">
    <source>
        <dbReference type="Proteomes" id="UP000076881"/>
    </source>
</evidence>
<comment type="caution">
    <text evidence="2">The sequence shown here is derived from an EMBL/GenBank/DDBJ whole genome shotgun (WGS) entry which is preliminary data.</text>
</comment>
<proteinExistence type="predicted"/>
<gene>
    <name evidence="2" type="ORF">LEL_07574</name>
</gene>
<sequence length="120" mass="13474">MDQRRPASVDGVAADKALRLRRRVKVGRGSSSGGYKESRRSNRRDTNLAPIHFRSASCPSRPEAVTAPRYATTPKRSRAVKSSTREEDRIVKQMPHMLEQIPELLLLEAVKESTKSLVHP</sequence>
<dbReference type="AlphaFoldDB" id="A0A168FT47"/>
<keyword evidence="3" id="KW-1185">Reference proteome</keyword>
<dbReference type="EMBL" id="AZHF01000005">
    <property type="protein sequence ID" value="OAA75586.1"/>
    <property type="molecule type" value="Genomic_DNA"/>
</dbReference>
<evidence type="ECO:0000313" key="2">
    <source>
        <dbReference type="EMBL" id="OAA75586.1"/>
    </source>
</evidence>
<protein>
    <submittedName>
        <fullName evidence="2">Uncharacterized protein</fullName>
    </submittedName>
</protein>
<accession>A0A168FT47</accession>
<feature type="compositionally biased region" description="Basic and acidic residues" evidence="1">
    <location>
        <begin position="36"/>
        <end position="46"/>
    </location>
</feature>
<reference evidence="2 3" key="1">
    <citation type="journal article" date="2016" name="Genome Biol. Evol.">
        <title>Divergent and convergent evolution of fungal pathogenicity.</title>
        <authorList>
            <person name="Shang Y."/>
            <person name="Xiao G."/>
            <person name="Zheng P."/>
            <person name="Cen K."/>
            <person name="Zhan S."/>
            <person name="Wang C."/>
        </authorList>
    </citation>
    <scope>NUCLEOTIDE SEQUENCE [LARGE SCALE GENOMIC DNA]</scope>
    <source>
        <strain evidence="2 3">RCEF 1005</strain>
    </source>
</reference>
<feature type="region of interest" description="Disordered" evidence="1">
    <location>
        <begin position="20"/>
        <end position="88"/>
    </location>
</feature>
<evidence type="ECO:0000256" key="1">
    <source>
        <dbReference type="SAM" id="MobiDB-lite"/>
    </source>
</evidence>